<reference evidence="7 9" key="2">
    <citation type="submission" date="2018-11" db="EMBL/GenBank/DDBJ databases">
        <authorList>
            <consortium name="Pathogen Informatics"/>
        </authorList>
    </citation>
    <scope>NUCLEOTIDE SEQUENCE [LARGE SCALE GENOMIC DNA]</scope>
</reference>
<comment type="subcellular location">
    <subcellularLocation>
        <location evidence="1">Membrane</location>
        <topology evidence="1">Multi-pass membrane protein</topology>
    </subcellularLocation>
</comment>
<evidence type="ECO:0000256" key="1">
    <source>
        <dbReference type="ARBA" id="ARBA00004141"/>
    </source>
</evidence>
<dbReference type="EMBL" id="UYYG01000036">
    <property type="protein sequence ID" value="VDN51931.1"/>
    <property type="molecule type" value="Genomic_DNA"/>
</dbReference>
<comment type="similarity">
    <text evidence="2">Belongs to the LIMR family.</text>
</comment>
<dbReference type="OrthoDB" id="203099at2759"/>
<evidence type="ECO:0000313" key="7">
    <source>
        <dbReference type="EMBL" id="VDN51931.1"/>
    </source>
</evidence>
<feature type="transmembrane region" description="Helical" evidence="6">
    <location>
        <begin position="446"/>
        <end position="470"/>
    </location>
</feature>
<evidence type="ECO:0000256" key="3">
    <source>
        <dbReference type="ARBA" id="ARBA00022692"/>
    </source>
</evidence>
<protein>
    <submittedName>
        <fullName evidence="10">LMBR1 domain-containing protein 2</fullName>
    </submittedName>
</protein>
<keyword evidence="9" id="KW-1185">Reference proteome</keyword>
<dbReference type="Pfam" id="PF04791">
    <property type="entry name" value="LMBR1"/>
    <property type="match status" value="1"/>
</dbReference>
<dbReference type="PANTHER" id="PTHR21355">
    <property type="entry name" value="G-PROTEIN COUPLED RECEPTOR-ASSOCIATED PROTEIN LMBRD2"/>
    <property type="match status" value="1"/>
</dbReference>
<dbReference type="InterPro" id="IPR051584">
    <property type="entry name" value="GPCR-associated_LMBR1"/>
</dbReference>
<keyword evidence="5 6" id="KW-0472">Membrane</keyword>
<proteinExistence type="inferred from homology"/>
<sequence>MSAIPLMLELISVFILTLFLLNKYGNWKKQHFFVTLSTFIGWFFSFLIIFVLPVDIAITFYNRCILEEERPANIEGRNITLDCQKPGGYVPNHILLNMIVLPLMQSYSNAGDFTSFGKLRSAAYSNIIYYGTYTVVFLFLVIYAVLKGIALNAEHLKVILISASNTWGLLLLVILLGFGLIEVPRQLWQMGSKGYRLNKTYFDIDKLSTDKSDADDTLKEVYREARSVLSVLQHKHGLREYAQIIVAKFPPELVALLAAPTMGSFSAASCIIPNEENLVRNDKYLIRLHKRAITAIQNHYRIQAQWNDLIERALYLEDVYQAEITGIFIRHSSYTSEYFMCPQQLEYLWHVRLKHPFLQALGVFFFVMTVFIMWSECTFFIIHPRLSLAARVVHSAALGYHYFYIQFYAFLTISYLCICAYYTVFKLRIYRYYHLDPHHMTDENSLLFSAILLCRLTPPICLNMLGMIHLDSHVTSDNNFRVETQFTKLMGHLDVIPILARGINIYLPILIVLLCLGTWFRLGTRFLHFLGIEQFVGNDEFTTELILSGKALVTLERNRLMRVVGREQRDQFWAGKFLDRRTEFFDKSGSFREWSFLYFFDLLWLASDFRNMRFADIIRNSPQFPEVREYSDREPIMAADDVEEYSNSHSINVIKYGLPEAHPSPNMFDDL</sequence>
<name>A0A0N4UJ24_DRAME</name>
<evidence type="ECO:0000313" key="8">
    <source>
        <dbReference type="Proteomes" id="UP000038040"/>
    </source>
</evidence>
<feature type="transmembrane region" description="Helical" evidence="6">
    <location>
        <begin position="402"/>
        <end position="425"/>
    </location>
</feature>
<keyword evidence="4 6" id="KW-1133">Transmembrane helix</keyword>
<feature type="transmembrane region" description="Helical" evidence="6">
    <location>
        <begin position="498"/>
        <end position="520"/>
    </location>
</feature>
<accession>A0A0N4UJ24</accession>
<dbReference type="InterPro" id="IPR006876">
    <property type="entry name" value="LMBR1-like_membr_prot"/>
</dbReference>
<dbReference type="AlphaFoldDB" id="A0A0N4UJ24"/>
<dbReference type="PANTHER" id="PTHR21355:SF0">
    <property type="entry name" value="G-PROTEIN COUPLED RECEPTOR-ASSOCIATED PROTEIN LMBRD2"/>
    <property type="match status" value="1"/>
</dbReference>
<evidence type="ECO:0000256" key="2">
    <source>
        <dbReference type="ARBA" id="ARBA00010487"/>
    </source>
</evidence>
<feature type="transmembrane region" description="Helical" evidence="6">
    <location>
        <begin position="39"/>
        <end position="61"/>
    </location>
</feature>
<dbReference type="Proteomes" id="UP000038040">
    <property type="component" value="Unplaced"/>
</dbReference>
<organism evidence="8 10">
    <name type="scientific">Dracunculus medinensis</name>
    <name type="common">Guinea worm</name>
    <dbReference type="NCBI Taxonomy" id="318479"/>
    <lineage>
        <taxon>Eukaryota</taxon>
        <taxon>Metazoa</taxon>
        <taxon>Ecdysozoa</taxon>
        <taxon>Nematoda</taxon>
        <taxon>Chromadorea</taxon>
        <taxon>Rhabditida</taxon>
        <taxon>Spirurina</taxon>
        <taxon>Dracunculoidea</taxon>
        <taxon>Dracunculidae</taxon>
        <taxon>Dracunculus</taxon>
    </lineage>
</organism>
<feature type="transmembrane region" description="Helical" evidence="6">
    <location>
        <begin position="7"/>
        <end position="27"/>
    </location>
</feature>
<dbReference type="STRING" id="318479.A0A0N4UJ24"/>
<evidence type="ECO:0000256" key="6">
    <source>
        <dbReference type="SAM" id="Phobius"/>
    </source>
</evidence>
<evidence type="ECO:0000256" key="5">
    <source>
        <dbReference type="ARBA" id="ARBA00023136"/>
    </source>
</evidence>
<dbReference type="Proteomes" id="UP000274756">
    <property type="component" value="Unassembled WGS sequence"/>
</dbReference>
<feature type="transmembrane region" description="Helical" evidence="6">
    <location>
        <begin position="127"/>
        <end position="146"/>
    </location>
</feature>
<feature type="transmembrane region" description="Helical" evidence="6">
    <location>
        <begin position="357"/>
        <end position="382"/>
    </location>
</feature>
<reference evidence="10" key="1">
    <citation type="submission" date="2017-02" db="UniProtKB">
        <authorList>
            <consortium name="WormBaseParasite"/>
        </authorList>
    </citation>
    <scope>IDENTIFICATION</scope>
</reference>
<evidence type="ECO:0000313" key="10">
    <source>
        <dbReference type="WBParaSite" id="DME_0000763701-mRNA-1"/>
    </source>
</evidence>
<evidence type="ECO:0000313" key="9">
    <source>
        <dbReference type="Proteomes" id="UP000274756"/>
    </source>
</evidence>
<feature type="transmembrane region" description="Helical" evidence="6">
    <location>
        <begin position="158"/>
        <end position="181"/>
    </location>
</feature>
<gene>
    <name evidence="7" type="ORF">DME_LOCUS1904</name>
</gene>
<keyword evidence="3 6" id="KW-0812">Transmembrane</keyword>
<evidence type="ECO:0000256" key="4">
    <source>
        <dbReference type="ARBA" id="ARBA00022989"/>
    </source>
</evidence>
<dbReference type="GO" id="GO:0016020">
    <property type="term" value="C:membrane"/>
    <property type="evidence" value="ECO:0007669"/>
    <property type="project" value="UniProtKB-SubCell"/>
</dbReference>
<dbReference type="WBParaSite" id="DME_0000763701-mRNA-1">
    <property type="protein sequence ID" value="DME_0000763701-mRNA-1"/>
    <property type="gene ID" value="DME_0000763701"/>
</dbReference>